<dbReference type="InterPro" id="IPR006140">
    <property type="entry name" value="D-isomer_DH_NAD-bd"/>
</dbReference>
<keyword evidence="5" id="KW-1185">Reference proteome</keyword>
<dbReference type="PANTHER" id="PTHR43333">
    <property type="entry name" value="2-HACID_DH_C DOMAIN-CONTAINING PROTEIN"/>
    <property type="match status" value="1"/>
</dbReference>
<evidence type="ECO:0000259" key="3">
    <source>
        <dbReference type="Pfam" id="PF02826"/>
    </source>
</evidence>
<dbReference type="EMBL" id="JAQZSM010000029">
    <property type="protein sequence ID" value="MDD7973290.1"/>
    <property type="molecule type" value="Genomic_DNA"/>
</dbReference>
<keyword evidence="2" id="KW-0520">NAD</keyword>
<reference evidence="4" key="1">
    <citation type="submission" date="2023-02" db="EMBL/GenBank/DDBJ databases">
        <title>Description of Roseinatronobacter alkalisoli sp. nov., an alkaliphilic bacerium isolated from soda soil.</title>
        <authorList>
            <person name="Wei W."/>
        </authorList>
    </citation>
    <scope>NUCLEOTIDE SEQUENCE</scope>
    <source>
        <strain evidence="4">HJB301</strain>
    </source>
</reference>
<dbReference type="CDD" id="cd05300">
    <property type="entry name" value="2-Hacid_dh_1"/>
    <property type="match status" value="1"/>
</dbReference>
<dbReference type="RefSeq" id="WP_274353961.1">
    <property type="nucleotide sequence ID" value="NZ_JAQZSM010000029.1"/>
</dbReference>
<protein>
    <submittedName>
        <fullName evidence="4">D-2-hydroxyacid dehydrogenase</fullName>
    </submittedName>
</protein>
<name>A0ABT5TDT7_9RHOB</name>
<dbReference type="InterPro" id="IPR029753">
    <property type="entry name" value="D-isomer_DH_CS"/>
</dbReference>
<dbReference type="Gene3D" id="3.40.50.720">
    <property type="entry name" value="NAD(P)-binding Rossmann-like Domain"/>
    <property type="match status" value="2"/>
</dbReference>
<dbReference type="SUPFAM" id="SSF52283">
    <property type="entry name" value="Formate/glycerate dehydrogenase catalytic domain-like"/>
    <property type="match status" value="1"/>
</dbReference>
<keyword evidence="1" id="KW-0560">Oxidoreductase</keyword>
<dbReference type="PROSITE" id="PS00671">
    <property type="entry name" value="D_2_HYDROXYACID_DH_3"/>
    <property type="match status" value="1"/>
</dbReference>
<evidence type="ECO:0000256" key="2">
    <source>
        <dbReference type="ARBA" id="ARBA00023027"/>
    </source>
</evidence>
<dbReference type="Pfam" id="PF02826">
    <property type="entry name" value="2-Hacid_dh_C"/>
    <property type="match status" value="1"/>
</dbReference>
<proteinExistence type="predicted"/>
<dbReference type="PANTHER" id="PTHR43333:SF1">
    <property type="entry name" value="D-ISOMER SPECIFIC 2-HYDROXYACID DEHYDROGENASE NAD-BINDING DOMAIN-CONTAINING PROTEIN"/>
    <property type="match status" value="1"/>
</dbReference>
<accession>A0ABT5TDT7</accession>
<evidence type="ECO:0000313" key="4">
    <source>
        <dbReference type="EMBL" id="MDD7973290.1"/>
    </source>
</evidence>
<feature type="domain" description="D-isomer specific 2-hydroxyacid dehydrogenase NAD-binding" evidence="3">
    <location>
        <begin position="110"/>
        <end position="289"/>
    </location>
</feature>
<gene>
    <name evidence="4" type="ORF">PUT78_19635</name>
</gene>
<evidence type="ECO:0000313" key="5">
    <source>
        <dbReference type="Proteomes" id="UP001431784"/>
    </source>
</evidence>
<dbReference type="InterPro" id="IPR036291">
    <property type="entry name" value="NAD(P)-bd_dom_sf"/>
</dbReference>
<dbReference type="SUPFAM" id="SSF51735">
    <property type="entry name" value="NAD(P)-binding Rossmann-fold domains"/>
    <property type="match status" value="1"/>
</dbReference>
<evidence type="ECO:0000256" key="1">
    <source>
        <dbReference type="ARBA" id="ARBA00023002"/>
    </source>
</evidence>
<sequence length="330" mass="36621">MTDKAIFLSSNLPFDPDQWSRLEAALYPGRILCVDTSDDAAVAAALAEAEIAILHSDLDQRFIDAPHLKWVHCDHAGLTKSARPEVFEKGLIVTGSAGRSGPALAEHVMMFSLMLCARYPEFYEAQKCHRWRGLPDMDRIFALKGRTMGIIGMGNTGKALAVRAKAFGMTVLGFRRRDEPPPEGVDHMYCSDRGEGIDEILERSDIVALVINLSDATRHMIGTEQFARMRKTAYLVNLARGAVVDQDALIAALTEGQIAGAGIDVMTPEPLPPEHPLWDAPNLLITPHFSAKLPDRSERSLNMILENVRRYRAGQDMLNRIRTEDMWSEA</sequence>
<comment type="caution">
    <text evidence="4">The sequence shown here is derived from an EMBL/GenBank/DDBJ whole genome shotgun (WGS) entry which is preliminary data.</text>
</comment>
<dbReference type="Proteomes" id="UP001431784">
    <property type="component" value="Unassembled WGS sequence"/>
</dbReference>
<organism evidence="4 5">
    <name type="scientific">Roseinatronobacter alkalisoli</name>
    <dbReference type="NCBI Taxonomy" id="3028235"/>
    <lineage>
        <taxon>Bacteria</taxon>
        <taxon>Pseudomonadati</taxon>
        <taxon>Pseudomonadota</taxon>
        <taxon>Alphaproteobacteria</taxon>
        <taxon>Rhodobacterales</taxon>
        <taxon>Paracoccaceae</taxon>
        <taxon>Roseinatronobacter</taxon>
    </lineage>
</organism>